<dbReference type="OrthoDB" id="7480311at2759"/>
<feature type="compositionally biased region" description="Basic and acidic residues" evidence="1">
    <location>
        <begin position="512"/>
        <end position="525"/>
    </location>
</feature>
<gene>
    <name evidence="3" type="primary">LOC111347887</name>
</gene>
<feature type="region of interest" description="Disordered" evidence="1">
    <location>
        <begin position="447"/>
        <end position="525"/>
    </location>
</feature>
<evidence type="ECO:0000256" key="1">
    <source>
        <dbReference type="SAM" id="MobiDB-lite"/>
    </source>
</evidence>
<evidence type="ECO:0000313" key="2">
    <source>
        <dbReference type="Proteomes" id="UP000301870"/>
    </source>
</evidence>
<protein>
    <submittedName>
        <fullName evidence="3">Uncharacterized protein LOC111347887</fullName>
    </submittedName>
</protein>
<dbReference type="GeneID" id="111347887"/>
<organism evidence="2 3">
    <name type="scientific">Spodoptera litura</name>
    <name type="common">Asian cotton leafworm</name>
    <dbReference type="NCBI Taxonomy" id="69820"/>
    <lineage>
        <taxon>Eukaryota</taxon>
        <taxon>Metazoa</taxon>
        <taxon>Ecdysozoa</taxon>
        <taxon>Arthropoda</taxon>
        <taxon>Hexapoda</taxon>
        <taxon>Insecta</taxon>
        <taxon>Pterygota</taxon>
        <taxon>Neoptera</taxon>
        <taxon>Endopterygota</taxon>
        <taxon>Lepidoptera</taxon>
        <taxon>Glossata</taxon>
        <taxon>Ditrysia</taxon>
        <taxon>Noctuoidea</taxon>
        <taxon>Noctuidae</taxon>
        <taxon>Amphipyrinae</taxon>
        <taxon>Spodoptera</taxon>
    </lineage>
</organism>
<sequence>MTLNTSHLFKTMDAIDDRYKDIRKKAQKSLMNTQFEQKMLRGLIKSKGAAQREAHRLTHTSWTIPSGINFGGQCMTRMTDSLLFFHRMKLRNNTRFRVTGIYNDISNLVVLINLDLHDLHLQGAYDRTLTDTDPSVLIYAPSFGEVEFLLKNVEYRMEGRYRIIEKHLTIELVTSAISVKEILMTYITQAIESASITVERDNLGAFMDRLQNDLDMWMKDYFNDYLITVDIDDIDNMKDMVKYDKEKTVALQEYMDESIDLIKARIQTLRAQVIKIPNFTLKSIHGLEIKLYDGALHGLDSMYRRSVATGFKVYGLRKVDAIVGFSTLNVVYKYEAMIPTGIPPLSGELTMTANEIAAHLALVAVADPETVDLDIRFLDAMKPGSLTVEGPANTLISNFKHLLEHEILTLMSTSLKHGIELLRSLPRCSPFIPSKLVRVKLSDTNRVLNSPSEDDMDDDRSGLNNDNNANDDNEQLRLEDDDSDNFPIRTEKTQPKKAMLRSKNKKKSNKNAKKDIKKNQETKII</sequence>
<feature type="compositionally biased region" description="Acidic residues" evidence="1">
    <location>
        <begin position="469"/>
        <end position="484"/>
    </location>
</feature>
<reference evidence="3" key="1">
    <citation type="submission" date="2025-08" db="UniProtKB">
        <authorList>
            <consortium name="RefSeq"/>
        </authorList>
    </citation>
    <scope>IDENTIFICATION</scope>
    <source>
        <strain evidence="3">Ishihara</strain>
        <tissue evidence="3">Whole body</tissue>
    </source>
</reference>
<name>A0A9J7DPU1_SPOLT</name>
<accession>A0A9J7DPU1</accession>
<dbReference type="Proteomes" id="UP000301870">
    <property type="component" value="Chromosome 6"/>
</dbReference>
<dbReference type="AlphaFoldDB" id="A0A9J7DPU1"/>
<dbReference type="RefSeq" id="XP_022814042.1">
    <property type="nucleotide sequence ID" value="XM_022958274.1"/>
</dbReference>
<proteinExistence type="predicted"/>
<dbReference type="KEGG" id="sliu:111347887"/>
<evidence type="ECO:0000313" key="3">
    <source>
        <dbReference type="RefSeq" id="XP_022814042.1"/>
    </source>
</evidence>
<keyword evidence="2" id="KW-1185">Reference proteome</keyword>
<feature type="compositionally biased region" description="Basic residues" evidence="1">
    <location>
        <begin position="498"/>
        <end position="511"/>
    </location>
</feature>